<evidence type="ECO:0000259" key="2">
    <source>
        <dbReference type="Pfam" id="PF21688"/>
    </source>
</evidence>
<dbReference type="InterPro" id="IPR028348">
    <property type="entry name" value="FAD-binding_protein"/>
</dbReference>
<dbReference type="Gene3D" id="3.50.50.60">
    <property type="entry name" value="FAD/NAD(P)-binding domain"/>
    <property type="match status" value="2"/>
</dbReference>
<keyword evidence="4" id="KW-1185">Reference proteome</keyword>
<dbReference type="KEGG" id="sat:SYN_02917"/>
<dbReference type="Pfam" id="PF01266">
    <property type="entry name" value="DAO"/>
    <property type="match status" value="1"/>
</dbReference>
<dbReference type="OrthoDB" id="9772594at2"/>
<evidence type="ECO:0000313" key="3">
    <source>
        <dbReference type="EMBL" id="ABC76703.1"/>
    </source>
</evidence>
<evidence type="ECO:0000313" key="4">
    <source>
        <dbReference type="Proteomes" id="UP000001933"/>
    </source>
</evidence>
<dbReference type="SUPFAM" id="SSF51905">
    <property type="entry name" value="FAD/NAD(P)-binding domain"/>
    <property type="match status" value="1"/>
</dbReference>
<dbReference type="InterPro" id="IPR049516">
    <property type="entry name" value="FAD-depend_C"/>
</dbReference>
<dbReference type="PANTHER" id="PTHR43106">
    <property type="entry name" value="DEHYDROGENASE-RELATED"/>
    <property type="match status" value="1"/>
</dbReference>
<dbReference type="InterPro" id="IPR036188">
    <property type="entry name" value="FAD/NAD-bd_sf"/>
</dbReference>
<feature type="domain" description="FAD-dependent protein C-terminal" evidence="2">
    <location>
        <begin position="254"/>
        <end position="407"/>
    </location>
</feature>
<organism evidence="3 4">
    <name type="scientific">Syntrophus aciditrophicus (strain SB)</name>
    <dbReference type="NCBI Taxonomy" id="56780"/>
    <lineage>
        <taxon>Bacteria</taxon>
        <taxon>Pseudomonadati</taxon>
        <taxon>Thermodesulfobacteriota</taxon>
        <taxon>Syntrophia</taxon>
        <taxon>Syntrophales</taxon>
        <taxon>Syntrophaceae</taxon>
        <taxon>Syntrophus</taxon>
    </lineage>
</organism>
<accession>Q2LRJ3</accession>
<dbReference type="HOGENOM" id="CLU_046973_1_0_7"/>
<sequence length="466" mass="50544">MACNGQICGRVSMEYEVIIVGAGPGGIFAALTLADLGIEPVLVIEKGKDLSDRRRGKSQDMLCGWGGAGAYSDGKLTLSPEVGGFLNDYVEPNALRELLSHTDAIYVAHGAPDRLYGGSSDAVKDLADRARIADLELVPMQVRHIGTENCSVVLQSLQRSLTGRVDVRTCTPVEKLLTENGQISGVELASGQRIRSRYVLAAPGRSGSRWMKREAELLGLKNRPSPVDIGVRVELPAIVLKDITDVIYESKLIHYSKTFDDKVRTFCMNPYGEVVCEESGDVAAVNGHSYTEARSENTNFAILVSSIFTEPFDDPIGYGRYIARLANLLGNGVIVQRLGDLLSGRRSTPSRIARCLTRPTLSNATPGDLSFVLPYRHLVNILEMLQALDRLAPGIYSRHTLLYGVEVKFYSHRIDVSPEMEAGVRNLFIVGDGAGVSRGLLQASASGILAARAIAKRIRDASSQRA</sequence>
<dbReference type="InParanoid" id="Q2LRJ3"/>
<evidence type="ECO:0000259" key="1">
    <source>
        <dbReference type="Pfam" id="PF01266"/>
    </source>
</evidence>
<gene>
    <name evidence="3" type="ORF">SYN_02917</name>
</gene>
<reference evidence="3 4" key="1">
    <citation type="journal article" date="2007" name="Proc. Natl. Acad. Sci. U.S.A.">
        <title>The genome of Syntrophus aciditrophicus: life at the thermodynamic limit of microbial growth.</title>
        <authorList>
            <person name="McInerney M.J."/>
            <person name="Rohlin L."/>
            <person name="Mouttaki H."/>
            <person name="Kim U."/>
            <person name="Krupp R.S."/>
            <person name="Rios-Hernandez L."/>
            <person name="Sieber J."/>
            <person name="Struchtemeyer C.G."/>
            <person name="Bhattacharyya A."/>
            <person name="Campbell J.W."/>
            <person name="Gunsalus R.P."/>
        </authorList>
    </citation>
    <scope>NUCLEOTIDE SEQUENCE [LARGE SCALE GENOMIC DNA]</scope>
    <source>
        <strain evidence="3 4">SB</strain>
    </source>
</reference>
<feature type="domain" description="FAD dependent oxidoreductase" evidence="1">
    <location>
        <begin position="17"/>
        <end position="214"/>
    </location>
</feature>
<name>Q2LRJ3_SYNAS</name>
<dbReference type="AlphaFoldDB" id="Q2LRJ3"/>
<dbReference type="STRING" id="56780.SYN_02917"/>
<proteinExistence type="predicted"/>
<dbReference type="PRINTS" id="PR00368">
    <property type="entry name" value="FADPNR"/>
</dbReference>
<protein>
    <submittedName>
        <fullName evidence="3">FAD-dependent dehydrogenase</fullName>
    </submittedName>
</protein>
<dbReference type="InterPro" id="IPR006076">
    <property type="entry name" value="FAD-dep_OxRdtase"/>
</dbReference>
<dbReference type="EMBL" id="CP000252">
    <property type="protein sequence ID" value="ABC76703.1"/>
    <property type="molecule type" value="Genomic_DNA"/>
</dbReference>
<dbReference type="Proteomes" id="UP000001933">
    <property type="component" value="Chromosome"/>
</dbReference>
<dbReference type="eggNOG" id="COG2509">
    <property type="taxonomic scope" value="Bacteria"/>
</dbReference>
<dbReference type="PANTHER" id="PTHR43106:SF1">
    <property type="entry name" value="DEHYDROGENASE-RELATED"/>
    <property type="match status" value="1"/>
</dbReference>
<dbReference type="PRINTS" id="PR00411">
    <property type="entry name" value="PNDRDTASEI"/>
</dbReference>
<dbReference type="PIRSF" id="PIRSF038984">
    <property type="entry name" value="FAD_binding_protein"/>
    <property type="match status" value="1"/>
</dbReference>
<dbReference type="Pfam" id="PF21688">
    <property type="entry name" value="FAD-depend_C"/>
    <property type="match status" value="1"/>
</dbReference>